<dbReference type="EMBL" id="FRAQ01000001">
    <property type="protein sequence ID" value="SHK48588.1"/>
    <property type="molecule type" value="Genomic_DNA"/>
</dbReference>
<dbReference type="RefSeq" id="WP_072797398.1">
    <property type="nucleotide sequence ID" value="NZ_FRAQ01000001.1"/>
</dbReference>
<evidence type="ECO:0000313" key="2">
    <source>
        <dbReference type="EMBL" id="SHK48588.1"/>
    </source>
</evidence>
<dbReference type="Proteomes" id="UP000184497">
    <property type="component" value="Unassembled WGS sequence"/>
</dbReference>
<feature type="signal peptide" evidence="1">
    <location>
        <begin position="1"/>
        <end position="23"/>
    </location>
</feature>
<sequence>MNRRPWFLSATFAIAAIATPVSAEIFQFTGAAESSDGKALYEERHQIEGSCDNDVFRPIEHRVTYVQLAEGNAEAFAEKKLDYSSSSIRPRVNYQQPDFDESLDITYPDSGSVAVAWKQPGGDIKRSTVEISNNLAVDAGFDNLVRRNWDKVVSGESVKFRFLAPTRGTDYAFILEPAQSQVVNADHVVQIRPDSVLLKFLVDPIILGYNSEGALTAYSGLTNVRENAEQNYTATIRYTVSTYPECKLTL</sequence>
<name>A0A1M6SVH9_9GAMM</name>
<evidence type="ECO:0000313" key="3">
    <source>
        <dbReference type="Proteomes" id="UP000184497"/>
    </source>
</evidence>
<proteinExistence type="predicted"/>
<dbReference type="STRING" id="564117.SAMN05216369_2269"/>
<keyword evidence="1" id="KW-0732">Signal</keyword>
<organism evidence="2 3">
    <name type="scientific">Marinobacter antarcticus</name>
    <dbReference type="NCBI Taxonomy" id="564117"/>
    <lineage>
        <taxon>Bacteria</taxon>
        <taxon>Pseudomonadati</taxon>
        <taxon>Pseudomonadota</taxon>
        <taxon>Gammaproteobacteria</taxon>
        <taxon>Pseudomonadales</taxon>
        <taxon>Marinobacteraceae</taxon>
        <taxon>Marinobacter</taxon>
    </lineage>
</organism>
<accession>A0A1M6SVH9</accession>
<protein>
    <submittedName>
        <fullName evidence="2">Uncharacterized protein</fullName>
    </submittedName>
</protein>
<feature type="chain" id="PRO_5012725951" evidence="1">
    <location>
        <begin position="24"/>
        <end position="250"/>
    </location>
</feature>
<reference evidence="3" key="1">
    <citation type="submission" date="2016-11" db="EMBL/GenBank/DDBJ databases">
        <authorList>
            <person name="Varghese N."/>
            <person name="Submissions S."/>
        </authorList>
    </citation>
    <scope>NUCLEOTIDE SEQUENCE [LARGE SCALE GENOMIC DNA]</scope>
    <source>
        <strain evidence="3">CGMCC 1.10835</strain>
    </source>
</reference>
<keyword evidence="3" id="KW-1185">Reference proteome</keyword>
<gene>
    <name evidence="2" type="ORF">SAMN05216369_2269</name>
</gene>
<dbReference type="AlphaFoldDB" id="A0A1M6SVH9"/>
<dbReference type="OrthoDB" id="1491713at2"/>
<evidence type="ECO:0000256" key="1">
    <source>
        <dbReference type="SAM" id="SignalP"/>
    </source>
</evidence>